<dbReference type="Proteomes" id="UP000054107">
    <property type="component" value="Unassembled WGS sequence"/>
</dbReference>
<reference evidence="2 3" key="1">
    <citation type="submission" date="2014-09" db="EMBL/GenBank/DDBJ databases">
        <authorList>
            <person name="Ellenberger Sabrina"/>
        </authorList>
    </citation>
    <scope>NUCLEOTIDE SEQUENCE [LARGE SCALE GENOMIC DNA]</scope>
    <source>
        <strain evidence="2 3">CBS 412.66</strain>
    </source>
</reference>
<gene>
    <name evidence="2" type="primary">PARPA_10281.1 scaffold 40068</name>
</gene>
<feature type="region of interest" description="Disordered" evidence="1">
    <location>
        <begin position="85"/>
        <end position="117"/>
    </location>
</feature>
<protein>
    <submittedName>
        <fullName evidence="2">Uncharacterized protein</fullName>
    </submittedName>
</protein>
<name>A0A0B7NL25_9FUNG</name>
<dbReference type="AlphaFoldDB" id="A0A0B7NL25"/>
<evidence type="ECO:0000313" key="2">
    <source>
        <dbReference type="EMBL" id="CEP16027.1"/>
    </source>
</evidence>
<accession>A0A0B7NL25</accession>
<dbReference type="OrthoDB" id="2290473at2759"/>
<evidence type="ECO:0000256" key="1">
    <source>
        <dbReference type="SAM" id="MobiDB-lite"/>
    </source>
</evidence>
<organism evidence="2 3">
    <name type="scientific">Parasitella parasitica</name>
    <dbReference type="NCBI Taxonomy" id="35722"/>
    <lineage>
        <taxon>Eukaryota</taxon>
        <taxon>Fungi</taxon>
        <taxon>Fungi incertae sedis</taxon>
        <taxon>Mucoromycota</taxon>
        <taxon>Mucoromycotina</taxon>
        <taxon>Mucoromycetes</taxon>
        <taxon>Mucorales</taxon>
        <taxon>Mucorineae</taxon>
        <taxon>Mucoraceae</taxon>
        <taxon>Parasitella</taxon>
    </lineage>
</organism>
<sequence length="142" mass="16040">MEFSDSRGSRMSSLLLLYDCKAKSVQIDQQAFWKIDNTCGKTNQEMKFSFEVLILALLLILVMHPRRKELEEHQATNTITCPLSRSKKYNKDSSLGEKKQNSTVDKWILSPPKDKATDSSVKTRILAYGNASFGTSIKCLSS</sequence>
<feature type="compositionally biased region" description="Basic and acidic residues" evidence="1">
    <location>
        <begin position="89"/>
        <end position="100"/>
    </location>
</feature>
<evidence type="ECO:0000313" key="3">
    <source>
        <dbReference type="Proteomes" id="UP000054107"/>
    </source>
</evidence>
<dbReference type="EMBL" id="LN732829">
    <property type="protein sequence ID" value="CEP16027.1"/>
    <property type="molecule type" value="Genomic_DNA"/>
</dbReference>
<keyword evidence="3" id="KW-1185">Reference proteome</keyword>
<proteinExistence type="predicted"/>